<proteinExistence type="predicted"/>
<dbReference type="Proteomes" id="UP000023152">
    <property type="component" value="Unassembled WGS sequence"/>
</dbReference>
<dbReference type="Pfam" id="PF00400">
    <property type="entry name" value="WD40"/>
    <property type="match status" value="4"/>
</dbReference>
<dbReference type="InterPro" id="IPR036322">
    <property type="entry name" value="WD40_repeat_dom_sf"/>
</dbReference>
<keyword evidence="5" id="KW-1185">Reference proteome</keyword>
<dbReference type="InterPro" id="IPR019775">
    <property type="entry name" value="WD40_repeat_CS"/>
</dbReference>
<dbReference type="EMBL" id="ASPP01015738">
    <property type="protein sequence ID" value="ETO17941.1"/>
    <property type="molecule type" value="Genomic_DNA"/>
</dbReference>
<dbReference type="AlphaFoldDB" id="X6MWE1"/>
<feature type="repeat" description="WD" evidence="3">
    <location>
        <begin position="32"/>
        <end position="63"/>
    </location>
</feature>
<comment type="caution">
    <text evidence="4">The sequence shown here is derived from an EMBL/GenBank/DDBJ whole genome shotgun (WGS) entry which is preliminary data.</text>
</comment>
<dbReference type="PROSITE" id="PS50082">
    <property type="entry name" value="WD_REPEATS_2"/>
    <property type="match status" value="5"/>
</dbReference>
<dbReference type="OrthoDB" id="284782at2759"/>
<dbReference type="SMART" id="SM00320">
    <property type="entry name" value="WD40"/>
    <property type="match status" value="4"/>
</dbReference>
<feature type="repeat" description="WD" evidence="3">
    <location>
        <begin position="105"/>
        <end position="146"/>
    </location>
</feature>
<dbReference type="SUPFAM" id="SSF50978">
    <property type="entry name" value="WD40 repeat-like"/>
    <property type="match status" value="1"/>
</dbReference>
<dbReference type="CDD" id="cd00200">
    <property type="entry name" value="WD40"/>
    <property type="match status" value="1"/>
</dbReference>
<dbReference type="PANTHER" id="PTHR19879">
    <property type="entry name" value="TRANSCRIPTION INITIATION FACTOR TFIID"/>
    <property type="match status" value="1"/>
</dbReference>
<reference evidence="4 5" key="1">
    <citation type="journal article" date="2013" name="Curr. Biol.">
        <title>The Genome of the Foraminiferan Reticulomyxa filosa.</title>
        <authorList>
            <person name="Glockner G."/>
            <person name="Hulsmann N."/>
            <person name="Schleicher M."/>
            <person name="Noegel A.A."/>
            <person name="Eichinger L."/>
            <person name="Gallinger C."/>
            <person name="Pawlowski J."/>
            <person name="Sierra R."/>
            <person name="Euteneuer U."/>
            <person name="Pillet L."/>
            <person name="Moustafa A."/>
            <person name="Platzer M."/>
            <person name="Groth M."/>
            <person name="Szafranski K."/>
            <person name="Schliwa M."/>
        </authorList>
    </citation>
    <scope>NUCLEOTIDE SEQUENCE [LARGE SCALE GENOMIC DNA]</scope>
</reference>
<feature type="repeat" description="WD" evidence="3">
    <location>
        <begin position="1"/>
        <end position="24"/>
    </location>
</feature>
<feature type="repeat" description="WD" evidence="3">
    <location>
        <begin position="63"/>
        <end position="104"/>
    </location>
</feature>
<dbReference type="PROSITE" id="PS50294">
    <property type="entry name" value="WD_REPEATS_REGION"/>
    <property type="match status" value="4"/>
</dbReference>
<accession>X6MWE1</accession>
<dbReference type="PROSITE" id="PS00678">
    <property type="entry name" value="WD_REPEATS_1"/>
    <property type="match status" value="1"/>
</dbReference>
<evidence type="ECO:0000313" key="4">
    <source>
        <dbReference type="EMBL" id="ETO17941.1"/>
    </source>
</evidence>
<keyword evidence="2" id="KW-0677">Repeat</keyword>
<dbReference type="InterPro" id="IPR015943">
    <property type="entry name" value="WD40/YVTN_repeat-like_dom_sf"/>
</dbReference>
<dbReference type="InterPro" id="IPR001680">
    <property type="entry name" value="WD40_rpt"/>
</dbReference>
<evidence type="ECO:0000256" key="2">
    <source>
        <dbReference type="ARBA" id="ARBA00022737"/>
    </source>
</evidence>
<feature type="repeat" description="WD" evidence="3">
    <location>
        <begin position="147"/>
        <end position="188"/>
    </location>
</feature>
<sequence>MAVSCSQDGYVYCWDVNSGKKVVKINSFALDVHFSPNGTHIVTGASDNKIRLWGVNSTTEIQILGHADMIGSVQYSPNGEMLVSSSYDKTIALWDLRTHKKLKDLIGHAYSVRCASFSPDGQFVVSCSSDKTVRIWGVESGKQLKILKGHSDIVNEVRYFPYGQIIVSCSDDKTIRLWGVQAGDELQKLEGHGAPVTGIDYHLFSLEIAMSLLCCFVFCKRNSLKFQTNKLKRNANKKTESSLLKFNELGSTKLNL</sequence>
<dbReference type="Gene3D" id="2.130.10.10">
    <property type="entry name" value="YVTN repeat-like/Quinoprotein amine dehydrogenase"/>
    <property type="match status" value="2"/>
</dbReference>
<gene>
    <name evidence="4" type="ORF">RFI_19364</name>
</gene>
<evidence type="ECO:0000313" key="5">
    <source>
        <dbReference type="Proteomes" id="UP000023152"/>
    </source>
</evidence>
<evidence type="ECO:0000256" key="3">
    <source>
        <dbReference type="PROSITE-ProRule" id="PRU00221"/>
    </source>
</evidence>
<organism evidence="4 5">
    <name type="scientific">Reticulomyxa filosa</name>
    <dbReference type="NCBI Taxonomy" id="46433"/>
    <lineage>
        <taxon>Eukaryota</taxon>
        <taxon>Sar</taxon>
        <taxon>Rhizaria</taxon>
        <taxon>Retaria</taxon>
        <taxon>Foraminifera</taxon>
        <taxon>Monothalamids</taxon>
        <taxon>Reticulomyxidae</taxon>
        <taxon>Reticulomyxa</taxon>
    </lineage>
</organism>
<protein>
    <submittedName>
        <fullName evidence="4">G-protein beta WD-40 repeats containing protein</fullName>
    </submittedName>
</protein>
<evidence type="ECO:0000256" key="1">
    <source>
        <dbReference type="ARBA" id="ARBA00022574"/>
    </source>
</evidence>
<name>X6MWE1_RETFI</name>
<keyword evidence="1 3" id="KW-0853">WD repeat</keyword>
<dbReference type="InterPro" id="IPR020472">
    <property type="entry name" value="WD40_PAC1"/>
</dbReference>
<dbReference type="PANTHER" id="PTHR19879:SF9">
    <property type="entry name" value="TRANSCRIPTION INITIATION FACTOR TFIID SUBUNIT 5"/>
    <property type="match status" value="1"/>
</dbReference>
<dbReference type="PRINTS" id="PR00320">
    <property type="entry name" value="GPROTEINBRPT"/>
</dbReference>